<dbReference type="PATRIC" id="fig|405444.3.peg.3191"/>
<dbReference type="AlphaFoldDB" id="A0A0R0C6M5"/>
<accession>A0A0R0C6M5</accession>
<keyword evidence="2" id="KW-1185">Reference proteome</keyword>
<name>A0A0R0C6M5_9GAMM</name>
<evidence type="ECO:0000313" key="1">
    <source>
        <dbReference type="EMBL" id="KRG61662.1"/>
    </source>
</evidence>
<evidence type="ECO:0000313" key="2">
    <source>
        <dbReference type="Proteomes" id="UP000050864"/>
    </source>
</evidence>
<comment type="caution">
    <text evidence="1">The sequence shown here is derived from an EMBL/GenBank/DDBJ whole genome shotgun (WGS) entry which is preliminary data.</text>
</comment>
<gene>
    <name evidence="1" type="ORF">ABB26_18260</name>
</gene>
<dbReference type="Proteomes" id="UP000050864">
    <property type="component" value="Unassembled WGS sequence"/>
</dbReference>
<dbReference type="EMBL" id="LDJI01000055">
    <property type="protein sequence ID" value="KRG61662.1"/>
    <property type="molecule type" value="Genomic_DNA"/>
</dbReference>
<reference evidence="1 2" key="1">
    <citation type="submission" date="2015-05" db="EMBL/GenBank/DDBJ databases">
        <title>Genome sequencing and analysis of members of genus Stenotrophomonas.</title>
        <authorList>
            <person name="Patil P.P."/>
            <person name="Midha S."/>
            <person name="Patil P.B."/>
        </authorList>
    </citation>
    <scope>NUCLEOTIDE SEQUENCE [LARGE SCALE GENOMIC DNA]</scope>
    <source>
        <strain evidence="1 2">DSM 18929</strain>
    </source>
</reference>
<protein>
    <submittedName>
        <fullName evidence="1">Uncharacterized protein</fullName>
    </submittedName>
</protein>
<proteinExistence type="predicted"/>
<sequence length="112" mass="12565">MLDHAAGCHGRYYDYPDDLSEPDLDAVGAFLQNLTDWIDVGLDEPHERISAQRSLAENMMDLDEAGLRIYLARERQQLRGGIAAPSAFYVLHLRIVRHNDPGQISLGSSESR</sequence>
<organism evidence="1 2">
    <name type="scientific">Stenotrophomonas humi</name>
    <dbReference type="NCBI Taxonomy" id="405444"/>
    <lineage>
        <taxon>Bacteria</taxon>
        <taxon>Pseudomonadati</taxon>
        <taxon>Pseudomonadota</taxon>
        <taxon>Gammaproteobacteria</taxon>
        <taxon>Lysobacterales</taxon>
        <taxon>Lysobacteraceae</taxon>
        <taxon>Stenotrophomonas</taxon>
    </lineage>
</organism>